<comment type="subcellular location">
    <subcellularLocation>
        <location evidence="1">Endosome membrane</location>
        <topology evidence="1">Multi-pass membrane protein</topology>
    </subcellularLocation>
    <subcellularLocation>
        <location evidence="2">Golgi apparatus membrane</location>
        <topology evidence="2">Multi-pass membrane protein</topology>
    </subcellularLocation>
</comment>
<dbReference type="Pfam" id="PF02990">
    <property type="entry name" value="EMP70"/>
    <property type="match status" value="1"/>
</dbReference>
<keyword evidence="12" id="KW-1185">Reference proteome</keyword>
<evidence type="ECO:0000313" key="12">
    <source>
        <dbReference type="Proteomes" id="UP000026915"/>
    </source>
</evidence>
<dbReference type="Proteomes" id="UP000026915">
    <property type="component" value="Chromosome 9"/>
</dbReference>
<evidence type="ECO:0000313" key="11">
    <source>
        <dbReference type="EMBL" id="EOY30458.1"/>
    </source>
</evidence>
<dbReference type="GO" id="GO:0010008">
    <property type="term" value="C:endosome membrane"/>
    <property type="evidence" value="ECO:0007669"/>
    <property type="project" value="UniProtKB-SubCell"/>
</dbReference>
<organism evidence="11 12">
    <name type="scientific">Theobroma cacao</name>
    <name type="common">Cacao</name>
    <name type="synonym">Cocoa</name>
    <dbReference type="NCBI Taxonomy" id="3641"/>
    <lineage>
        <taxon>Eukaryota</taxon>
        <taxon>Viridiplantae</taxon>
        <taxon>Streptophyta</taxon>
        <taxon>Embryophyta</taxon>
        <taxon>Tracheophyta</taxon>
        <taxon>Spermatophyta</taxon>
        <taxon>Magnoliopsida</taxon>
        <taxon>eudicotyledons</taxon>
        <taxon>Gunneridae</taxon>
        <taxon>Pentapetalae</taxon>
        <taxon>rosids</taxon>
        <taxon>malvids</taxon>
        <taxon>Malvales</taxon>
        <taxon>Malvaceae</taxon>
        <taxon>Byttnerioideae</taxon>
        <taxon>Theobroma</taxon>
    </lineage>
</organism>
<name>A0A061GM12_THECC</name>
<feature type="chain" id="PRO_5036445207" evidence="10">
    <location>
        <begin position="21"/>
        <end position="308"/>
    </location>
</feature>
<dbReference type="GO" id="GO:0000139">
    <property type="term" value="C:Golgi membrane"/>
    <property type="evidence" value="ECO:0007669"/>
    <property type="project" value="UniProtKB-SubCell"/>
</dbReference>
<evidence type="ECO:0000256" key="10">
    <source>
        <dbReference type="SAM" id="SignalP"/>
    </source>
</evidence>
<keyword evidence="9" id="KW-0472">Membrane</keyword>
<dbReference type="HOGENOM" id="CLU_904346_0_0_1"/>
<dbReference type="Gramene" id="EOY30458">
    <property type="protein sequence ID" value="EOY30458"/>
    <property type="gene ID" value="TCM_037660"/>
</dbReference>
<dbReference type="AlphaFoldDB" id="A0A061GM12"/>
<evidence type="ECO:0000256" key="5">
    <source>
        <dbReference type="ARBA" id="ARBA00022729"/>
    </source>
</evidence>
<dbReference type="InterPro" id="IPR004240">
    <property type="entry name" value="EMP70"/>
</dbReference>
<keyword evidence="5 10" id="KW-0732">Signal</keyword>
<evidence type="ECO:0000256" key="6">
    <source>
        <dbReference type="ARBA" id="ARBA00022753"/>
    </source>
</evidence>
<evidence type="ECO:0000256" key="3">
    <source>
        <dbReference type="ARBA" id="ARBA00005227"/>
    </source>
</evidence>
<evidence type="ECO:0000256" key="2">
    <source>
        <dbReference type="ARBA" id="ARBA00004653"/>
    </source>
</evidence>
<keyword evidence="6" id="KW-0967">Endosome</keyword>
<keyword evidence="4 11" id="KW-0812">Transmembrane</keyword>
<dbReference type="InParanoid" id="A0A061GM12"/>
<accession>A0A061GM12</accession>
<keyword evidence="8" id="KW-0333">Golgi apparatus</keyword>
<dbReference type="EMBL" id="CM001887">
    <property type="protein sequence ID" value="EOY30458.1"/>
    <property type="molecule type" value="Genomic_DNA"/>
</dbReference>
<evidence type="ECO:0000256" key="1">
    <source>
        <dbReference type="ARBA" id="ARBA00004337"/>
    </source>
</evidence>
<keyword evidence="7" id="KW-1133">Transmembrane helix</keyword>
<proteinExistence type="inferred from homology"/>
<feature type="signal peptide" evidence="10">
    <location>
        <begin position="1"/>
        <end position="20"/>
    </location>
</feature>
<evidence type="ECO:0000256" key="4">
    <source>
        <dbReference type="ARBA" id="ARBA00022692"/>
    </source>
</evidence>
<evidence type="ECO:0000256" key="7">
    <source>
        <dbReference type="ARBA" id="ARBA00022989"/>
    </source>
</evidence>
<sequence length="308" mass="34331">MKGNLRLVSWVLALLENSCGSGRLSLGSLDLSACRSITRSKLLISEVVAHYVLAGCGWNVEQCRRLQLDKDCVTVLTVPFILGSTLIESNSNSSGMLSRLALLFFLLTVTTTLVPGSCSISLGAVAPADFYIGDPLQVEVSNLTSPDTRLSYDFYSIRYCKPSKTLRKFLQGEAFQGSVYTEFGNLPVTQRKQKGFRVGLKGTYYPVEEVYFIHNHLSFRVMYHKNPRTDSAQIAGFEVDPYSSCSTRRALYSFLSIDWVINVLIAILWSAQTEYEGPWNEKNPQLLTCNPRTNGIHQAFAIPQRIGT</sequence>
<reference evidence="11 12" key="1">
    <citation type="journal article" date="2013" name="Genome Biol.">
        <title>The genome sequence of the most widely cultivated cacao type and its use to identify candidate genes regulating pod color.</title>
        <authorList>
            <person name="Motamayor J.C."/>
            <person name="Mockaitis K."/>
            <person name="Schmutz J."/>
            <person name="Haiminen N."/>
            <person name="Iii D.L."/>
            <person name="Cornejo O."/>
            <person name="Findley S.D."/>
            <person name="Zheng P."/>
            <person name="Utro F."/>
            <person name="Royaert S."/>
            <person name="Saski C."/>
            <person name="Jenkins J."/>
            <person name="Podicheti R."/>
            <person name="Zhao M."/>
            <person name="Scheffler B.E."/>
            <person name="Stack J.C."/>
            <person name="Feltus F.A."/>
            <person name="Mustiga G.M."/>
            <person name="Amores F."/>
            <person name="Phillips W."/>
            <person name="Marelli J.P."/>
            <person name="May G.D."/>
            <person name="Shapiro H."/>
            <person name="Ma J."/>
            <person name="Bustamante C.D."/>
            <person name="Schnell R.J."/>
            <person name="Main D."/>
            <person name="Gilbert D."/>
            <person name="Parida L."/>
            <person name="Kuhn D.N."/>
        </authorList>
    </citation>
    <scope>NUCLEOTIDE SEQUENCE [LARGE SCALE GENOMIC DNA]</scope>
    <source>
        <strain evidence="12">cv. Matina 1-6</strain>
    </source>
</reference>
<comment type="similarity">
    <text evidence="3">Belongs to the nonaspanin (TM9SF) (TC 9.A.2) family.</text>
</comment>
<protein>
    <submittedName>
        <fullName evidence="11">Transmembrane nine 7-like protein</fullName>
    </submittedName>
</protein>
<evidence type="ECO:0000256" key="9">
    <source>
        <dbReference type="ARBA" id="ARBA00023136"/>
    </source>
</evidence>
<gene>
    <name evidence="11" type="ORF">TCM_037660</name>
</gene>
<evidence type="ECO:0000256" key="8">
    <source>
        <dbReference type="ARBA" id="ARBA00023034"/>
    </source>
</evidence>
<dbReference type="eggNOG" id="KOG1278">
    <property type="taxonomic scope" value="Eukaryota"/>
</dbReference>